<protein>
    <recommendedName>
        <fullName evidence="5">Protein sleepless</fullName>
    </recommendedName>
</protein>
<keyword evidence="4" id="KW-1185">Reference proteome</keyword>
<keyword evidence="2" id="KW-0732">Signal</keyword>
<sequence>MSPKTPQVLLFLAAFLGVFQLGLSLKCYKCNGCETASTLKETCRDVDPQTEQSGCMTQVVRTGGTAGSLTVKKCAVYGKDDRFECPVLPSGDTVACSMCHEDFCNSGTKIATNFYLYLSIFVMLLVPRFFNL</sequence>
<feature type="chain" id="PRO_5041251504" description="Protein sleepless" evidence="2">
    <location>
        <begin position="25"/>
        <end position="132"/>
    </location>
</feature>
<dbReference type="AlphaFoldDB" id="A0AA38M6C1"/>
<evidence type="ECO:0000313" key="3">
    <source>
        <dbReference type="EMBL" id="KAJ3645755.1"/>
    </source>
</evidence>
<dbReference type="EMBL" id="JALNTZ010000007">
    <property type="protein sequence ID" value="KAJ3645755.1"/>
    <property type="molecule type" value="Genomic_DNA"/>
</dbReference>
<feature type="signal peptide" evidence="2">
    <location>
        <begin position="1"/>
        <end position="24"/>
    </location>
</feature>
<keyword evidence="1" id="KW-1133">Transmembrane helix</keyword>
<name>A0AA38M6C1_9CUCU</name>
<dbReference type="Proteomes" id="UP001168821">
    <property type="component" value="Unassembled WGS sequence"/>
</dbReference>
<feature type="transmembrane region" description="Helical" evidence="1">
    <location>
        <begin position="114"/>
        <end position="130"/>
    </location>
</feature>
<evidence type="ECO:0000256" key="1">
    <source>
        <dbReference type="SAM" id="Phobius"/>
    </source>
</evidence>
<keyword evidence="1" id="KW-0812">Transmembrane</keyword>
<evidence type="ECO:0008006" key="5">
    <source>
        <dbReference type="Google" id="ProtNLM"/>
    </source>
</evidence>
<organism evidence="3 4">
    <name type="scientific">Zophobas morio</name>
    <dbReference type="NCBI Taxonomy" id="2755281"/>
    <lineage>
        <taxon>Eukaryota</taxon>
        <taxon>Metazoa</taxon>
        <taxon>Ecdysozoa</taxon>
        <taxon>Arthropoda</taxon>
        <taxon>Hexapoda</taxon>
        <taxon>Insecta</taxon>
        <taxon>Pterygota</taxon>
        <taxon>Neoptera</taxon>
        <taxon>Endopterygota</taxon>
        <taxon>Coleoptera</taxon>
        <taxon>Polyphaga</taxon>
        <taxon>Cucujiformia</taxon>
        <taxon>Tenebrionidae</taxon>
        <taxon>Zophobas</taxon>
    </lineage>
</organism>
<gene>
    <name evidence="3" type="ORF">Zmor_023390</name>
</gene>
<evidence type="ECO:0000313" key="4">
    <source>
        <dbReference type="Proteomes" id="UP001168821"/>
    </source>
</evidence>
<dbReference type="InterPro" id="IPR045860">
    <property type="entry name" value="Snake_toxin-like_sf"/>
</dbReference>
<evidence type="ECO:0000256" key="2">
    <source>
        <dbReference type="SAM" id="SignalP"/>
    </source>
</evidence>
<dbReference type="SUPFAM" id="SSF57302">
    <property type="entry name" value="Snake toxin-like"/>
    <property type="match status" value="1"/>
</dbReference>
<accession>A0AA38M6C1</accession>
<comment type="caution">
    <text evidence="3">The sequence shown here is derived from an EMBL/GenBank/DDBJ whole genome shotgun (WGS) entry which is preliminary data.</text>
</comment>
<proteinExistence type="predicted"/>
<dbReference type="CDD" id="cd00117">
    <property type="entry name" value="TFP"/>
    <property type="match status" value="1"/>
</dbReference>
<keyword evidence="1" id="KW-0472">Membrane</keyword>
<reference evidence="3" key="1">
    <citation type="journal article" date="2023" name="G3 (Bethesda)">
        <title>Whole genome assemblies of Zophobas morio and Tenebrio molitor.</title>
        <authorList>
            <person name="Kaur S."/>
            <person name="Stinson S.A."/>
            <person name="diCenzo G.C."/>
        </authorList>
    </citation>
    <scope>NUCLEOTIDE SEQUENCE</scope>
    <source>
        <strain evidence="3">QUZm001</strain>
    </source>
</reference>